<dbReference type="InterPro" id="IPR036390">
    <property type="entry name" value="WH_DNA-bd_sf"/>
</dbReference>
<feature type="domain" description="Transcription regulator PadR N-terminal" evidence="1">
    <location>
        <begin position="8"/>
        <end position="78"/>
    </location>
</feature>
<dbReference type="Pfam" id="PF03551">
    <property type="entry name" value="PadR"/>
    <property type="match status" value="1"/>
</dbReference>
<dbReference type="RefSeq" id="WP_110107277.1">
    <property type="nucleotide sequence ID" value="NZ_JACBZZ010000001.1"/>
</dbReference>
<dbReference type="InterPro" id="IPR005149">
    <property type="entry name" value="Tscrpt_reg_PadR_N"/>
</dbReference>
<dbReference type="PANTHER" id="PTHR33169">
    <property type="entry name" value="PADR-FAMILY TRANSCRIPTIONAL REGULATOR"/>
    <property type="match status" value="1"/>
</dbReference>
<dbReference type="InterPro" id="IPR052509">
    <property type="entry name" value="Metal_resp_DNA-bind_regulator"/>
</dbReference>
<reference evidence="2 3" key="1">
    <citation type="submission" date="2018-05" db="EMBL/GenBank/DDBJ databases">
        <title>Genetic diversity of glacier-inhabiting Cryobacterium bacteria in China and description of Cryobacterium mengkeensis sp. nov. and Arthrobacter glacialis sp. nov.</title>
        <authorList>
            <person name="Liu Q."/>
            <person name="Xin Y.-H."/>
        </authorList>
    </citation>
    <scope>NUCLEOTIDE SEQUENCE [LARGE SCALE GENOMIC DNA]</scope>
    <source>
        <strain evidence="2 3">GP3</strain>
    </source>
</reference>
<dbReference type="SUPFAM" id="SSF46785">
    <property type="entry name" value="Winged helix' DNA-binding domain"/>
    <property type="match status" value="1"/>
</dbReference>
<organism evidence="2 3">
    <name type="scientific">Arthrobacter psychrochitiniphilus</name>
    <dbReference type="NCBI Taxonomy" id="291045"/>
    <lineage>
        <taxon>Bacteria</taxon>
        <taxon>Bacillati</taxon>
        <taxon>Actinomycetota</taxon>
        <taxon>Actinomycetes</taxon>
        <taxon>Micrococcales</taxon>
        <taxon>Micrococcaceae</taxon>
        <taxon>Arthrobacter</taxon>
    </lineage>
</organism>
<evidence type="ECO:0000259" key="1">
    <source>
        <dbReference type="Pfam" id="PF03551"/>
    </source>
</evidence>
<proteinExistence type="predicted"/>
<dbReference type="PANTHER" id="PTHR33169:SF13">
    <property type="entry name" value="PADR-FAMILY TRANSCRIPTIONAL REGULATOR"/>
    <property type="match status" value="1"/>
</dbReference>
<accession>A0A2V3DNP5</accession>
<name>A0A2V3DNP5_9MICC</name>
<evidence type="ECO:0000313" key="2">
    <source>
        <dbReference type="EMBL" id="PXA64387.1"/>
    </source>
</evidence>
<protein>
    <submittedName>
        <fullName evidence="2">PadR family transcriptional regulator</fullName>
    </submittedName>
</protein>
<keyword evidence="3" id="KW-1185">Reference proteome</keyword>
<dbReference type="EMBL" id="QHLZ01000012">
    <property type="protein sequence ID" value="PXA64387.1"/>
    <property type="molecule type" value="Genomic_DNA"/>
</dbReference>
<dbReference type="OrthoDB" id="122286at2"/>
<sequence>MNENTFWILTSLAGGRAHGYAVLRDVESLTDGAVSLRVTTLYASLERLERDGLVRRAGEEIVDGRARRYYDLTDAGIQILTLEKERLSVRLGAAEKRLAGTATTAGGTLPGSVLPGTSTAGRAVPGRAAPATLGWGFTG</sequence>
<dbReference type="AlphaFoldDB" id="A0A2V3DNP5"/>
<comment type="caution">
    <text evidence="2">The sequence shown here is derived from an EMBL/GenBank/DDBJ whole genome shotgun (WGS) entry which is preliminary data.</text>
</comment>
<gene>
    <name evidence="2" type="ORF">CVS29_15255</name>
</gene>
<dbReference type="Proteomes" id="UP000246303">
    <property type="component" value="Unassembled WGS sequence"/>
</dbReference>
<dbReference type="InterPro" id="IPR036388">
    <property type="entry name" value="WH-like_DNA-bd_sf"/>
</dbReference>
<dbReference type="Gene3D" id="1.10.10.10">
    <property type="entry name" value="Winged helix-like DNA-binding domain superfamily/Winged helix DNA-binding domain"/>
    <property type="match status" value="1"/>
</dbReference>
<evidence type="ECO:0000313" key="3">
    <source>
        <dbReference type="Proteomes" id="UP000246303"/>
    </source>
</evidence>